<comment type="caution">
    <text evidence="2">The sequence shown here is derived from an EMBL/GenBank/DDBJ whole genome shotgun (WGS) entry which is preliminary data.</text>
</comment>
<name>A0A9Q1M3F8_9SOLA</name>
<dbReference type="AlphaFoldDB" id="A0A9Q1M3F8"/>
<keyword evidence="3" id="KW-1185">Reference proteome</keyword>
<feature type="region of interest" description="Disordered" evidence="1">
    <location>
        <begin position="25"/>
        <end position="61"/>
    </location>
</feature>
<reference evidence="3" key="1">
    <citation type="journal article" date="2023" name="Proc. Natl. Acad. Sci. U.S.A.">
        <title>Genomic and structural basis for evolution of tropane alkaloid biosynthesis.</title>
        <authorList>
            <person name="Wanga Y.-J."/>
            <person name="Taina T."/>
            <person name="Yua J.-Y."/>
            <person name="Lia J."/>
            <person name="Xua B."/>
            <person name="Chenc J."/>
            <person name="D'Auriad J.C."/>
            <person name="Huanga J.-P."/>
            <person name="Huanga S.-X."/>
        </authorList>
    </citation>
    <scope>NUCLEOTIDE SEQUENCE [LARGE SCALE GENOMIC DNA]</scope>
    <source>
        <strain evidence="3">cv. KIB-2019</strain>
    </source>
</reference>
<protein>
    <submittedName>
        <fullName evidence="2">Uncharacterized protein</fullName>
    </submittedName>
</protein>
<feature type="compositionally biased region" description="Polar residues" evidence="1">
    <location>
        <begin position="25"/>
        <end position="40"/>
    </location>
</feature>
<evidence type="ECO:0000256" key="1">
    <source>
        <dbReference type="SAM" id="MobiDB-lite"/>
    </source>
</evidence>
<dbReference type="EMBL" id="JAJAGQ010000011">
    <property type="protein sequence ID" value="KAJ8548933.1"/>
    <property type="molecule type" value="Genomic_DNA"/>
</dbReference>
<dbReference type="Proteomes" id="UP001152561">
    <property type="component" value="Unassembled WGS sequence"/>
</dbReference>
<feature type="compositionally biased region" description="Basic and acidic residues" evidence="1">
    <location>
        <begin position="253"/>
        <end position="269"/>
    </location>
</feature>
<organism evidence="2 3">
    <name type="scientific">Anisodus acutangulus</name>
    <dbReference type="NCBI Taxonomy" id="402998"/>
    <lineage>
        <taxon>Eukaryota</taxon>
        <taxon>Viridiplantae</taxon>
        <taxon>Streptophyta</taxon>
        <taxon>Embryophyta</taxon>
        <taxon>Tracheophyta</taxon>
        <taxon>Spermatophyta</taxon>
        <taxon>Magnoliopsida</taxon>
        <taxon>eudicotyledons</taxon>
        <taxon>Gunneridae</taxon>
        <taxon>Pentapetalae</taxon>
        <taxon>asterids</taxon>
        <taxon>lamiids</taxon>
        <taxon>Solanales</taxon>
        <taxon>Solanaceae</taxon>
        <taxon>Solanoideae</taxon>
        <taxon>Hyoscyameae</taxon>
        <taxon>Anisodus</taxon>
    </lineage>
</organism>
<accession>A0A9Q1M3F8</accession>
<evidence type="ECO:0000313" key="3">
    <source>
        <dbReference type="Proteomes" id="UP001152561"/>
    </source>
</evidence>
<proteinExistence type="predicted"/>
<sequence>MSAPTIGQSPVVAGQPLALSSTLQFPQLNHPSSSTVVTDNGNDKKPITNPNPNPSNESNAEQGIVKKYAELIKSNGDMNMQVNPNAVEPIPLKLVEIVDGKYMVEWTEKEVQQDEEEVEETETQKQPAYRGKYRHRNYRRLATILSSGKVVGDPGNCNTIKDKRVFTMEKNPEKIIDGKPINGNVAEVQMKNAFEALYEETENNVVQEGDRVEVEKEDDETIVASDDRNGFESDMEEDRVEVLENSEEENDFEGDKIDTNDPGGGKDELSEGTVHFDSLHELPVAATRHVNIDKMHLPSFRFKTM</sequence>
<evidence type="ECO:0000313" key="2">
    <source>
        <dbReference type="EMBL" id="KAJ8548933.1"/>
    </source>
</evidence>
<feature type="compositionally biased region" description="Acidic residues" evidence="1">
    <location>
        <begin position="233"/>
        <end position="252"/>
    </location>
</feature>
<gene>
    <name evidence="2" type="ORF">K7X08_030899</name>
</gene>
<feature type="region of interest" description="Disordered" evidence="1">
    <location>
        <begin position="228"/>
        <end position="271"/>
    </location>
</feature>